<dbReference type="Proteomes" id="UP000222079">
    <property type="component" value="Segment"/>
</dbReference>
<proteinExistence type="predicted"/>
<sequence length="210" mass="22957">MAIEKAAVPANVVEITGKTLDQARGDIPNAIMLLDSNTVDVRYTPAFNKLPADLQHVILVAQIGNPVISLERPLDATGKVDATNPNMVIAAAVQQDGQPLGIYHPALMGRLRQIPNGYLLYTHYHTNSKADFSYPAFEKALAEYCMLAFALGTKEQPVVINMPGLQCANSFVWEEVNGERVPTLSPRHLERVKEVIANTMFAGSTVYLVL</sequence>
<gene>
    <name evidence="1" type="ORF">RAY_123</name>
</gene>
<reference evidence="1 2" key="1">
    <citation type="submission" date="2016-03" db="EMBL/GenBank/DDBJ databases">
        <authorList>
            <person name="Sharma R."/>
            <person name="Esplin I.N.D."/>
            <person name="Berg J.A."/>
            <person name="Jensen G.L."/>
            <person name="Keele B.R."/>
            <person name="Ward M.E.H."/>
            <person name="Breakwell D.P."/>
            <person name="Hope S."/>
            <person name="Grose J.H."/>
        </authorList>
    </citation>
    <scope>NUCLEOTIDE SEQUENCE [LARGE SCALE GENOMIC DNA]</scope>
</reference>
<organism evidence="1 2">
    <name type="scientific">Erwinia phage vB_EamM_RAY</name>
    <dbReference type="NCBI Taxonomy" id="1815987"/>
    <lineage>
        <taxon>Viruses</taxon>
        <taxon>Duplodnaviria</taxon>
        <taxon>Heunggongvirae</taxon>
        <taxon>Uroviricota</taxon>
        <taxon>Caudoviricetes</taxon>
        <taxon>Chimalliviridae</taxon>
        <taxon>Agricanvirus</taxon>
        <taxon>Agricanvirus ray</taxon>
    </lineage>
</organism>
<protein>
    <submittedName>
        <fullName evidence="1">Uncharacterized protein</fullName>
    </submittedName>
</protein>
<dbReference type="EMBL" id="KU886224">
    <property type="protein sequence ID" value="ANH51904.1"/>
    <property type="molecule type" value="Genomic_DNA"/>
</dbReference>
<evidence type="ECO:0000313" key="2">
    <source>
        <dbReference type="Proteomes" id="UP000222079"/>
    </source>
</evidence>
<evidence type="ECO:0000313" key="1">
    <source>
        <dbReference type="EMBL" id="ANH51904.1"/>
    </source>
</evidence>
<name>A0A173GDX5_9CAUD</name>
<accession>A0A173GDX5</accession>
<keyword evidence="2" id="KW-1185">Reference proteome</keyword>